<keyword evidence="1" id="KW-0233">DNA recombination</keyword>
<dbReference type="GO" id="GO:0006310">
    <property type="term" value="P:DNA recombination"/>
    <property type="evidence" value="ECO:0007669"/>
    <property type="project" value="UniProtKB-KW"/>
</dbReference>
<keyword evidence="3" id="KW-1185">Reference proteome</keyword>
<dbReference type="SUPFAM" id="SSF56349">
    <property type="entry name" value="DNA breaking-rejoining enzymes"/>
    <property type="match status" value="1"/>
</dbReference>
<name>A0A3S3QRU8_9GAMM</name>
<dbReference type="GO" id="GO:0015074">
    <property type="term" value="P:DNA integration"/>
    <property type="evidence" value="ECO:0007669"/>
    <property type="project" value="InterPro"/>
</dbReference>
<dbReference type="GO" id="GO:0003677">
    <property type="term" value="F:DNA binding"/>
    <property type="evidence" value="ECO:0007669"/>
    <property type="project" value="InterPro"/>
</dbReference>
<evidence type="ECO:0000256" key="1">
    <source>
        <dbReference type="ARBA" id="ARBA00023172"/>
    </source>
</evidence>
<dbReference type="AlphaFoldDB" id="A0A3S3QRU8"/>
<dbReference type="EMBL" id="RJLM01000001">
    <property type="protein sequence ID" value="RWX57319.1"/>
    <property type="molecule type" value="Genomic_DNA"/>
</dbReference>
<dbReference type="InterPro" id="IPR013762">
    <property type="entry name" value="Integrase-like_cat_sf"/>
</dbReference>
<proteinExistence type="predicted"/>
<dbReference type="OrthoDB" id="8768428at2"/>
<evidence type="ECO:0008006" key="4">
    <source>
        <dbReference type="Google" id="ProtNLM"/>
    </source>
</evidence>
<organism evidence="2 3">
    <name type="scientific">Photobacterium chitinilyticum</name>
    <dbReference type="NCBI Taxonomy" id="2485123"/>
    <lineage>
        <taxon>Bacteria</taxon>
        <taxon>Pseudomonadati</taxon>
        <taxon>Pseudomonadota</taxon>
        <taxon>Gammaproteobacteria</taxon>
        <taxon>Vibrionales</taxon>
        <taxon>Vibrionaceae</taxon>
        <taxon>Photobacterium</taxon>
    </lineage>
</organism>
<dbReference type="Gene3D" id="1.10.443.10">
    <property type="entry name" value="Intergrase catalytic core"/>
    <property type="match status" value="1"/>
</dbReference>
<comment type="caution">
    <text evidence="2">The sequence shown here is derived from an EMBL/GenBank/DDBJ whole genome shotgun (WGS) entry which is preliminary data.</text>
</comment>
<evidence type="ECO:0000313" key="2">
    <source>
        <dbReference type="EMBL" id="RWX57319.1"/>
    </source>
</evidence>
<protein>
    <recommendedName>
        <fullName evidence="4">Site-specific integrase</fullName>
    </recommendedName>
</protein>
<evidence type="ECO:0000313" key="3">
    <source>
        <dbReference type="Proteomes" id="UP000287563"/>
    </source>
</evidence>
<sequence>MIQITELIDHLHSVDAKGNIILNQLSDDDITELNNATLWQSSGVRKHMNRIVSFGDESWFKTREKNIIFSGEKSFGIEVKSAILLAHKIGFILGSDGLAWNTLYGYSKFLTRLEKYLYDIGYRSFRELNNVPELILRNLADKFLTIGTDSGGLDILKTNRTGQNFLESIQVIYKYGLINSVVYYTFTDAVAALETPSIDGFSHSHPVIPTGVLKKLIKKAGEAIKRVEIALPEWEKANANLINSIENKAINNWKPNTRLVSITRNCINDGEYKHLKNLFKQFYKFEIYVLVYVLAFTGMRQQEALNLEFGAATKSKDPDNPIYHIKSILQKTSPTPVTLNWVGNQDVYNAVCLLERYNKSLHKRAEALLHNFSDIIPESTKHNLEYGLKDKYLFGIKAYTLTLAFREPKLRDSWIEGNGFNLKTFSIAIEEADIIQLNHLGCNFKSVGGSNRGAPYRIGDEFNFTAHQFRHTFAWFIIANNLGDLDDIKYQFKHLASAMTMVYSERGIETIDEILSIIEGFETQMTQQIALALAVDAQEGKLSGGGGKRLIKSANSLVIEMKVPDEVSDKPKTEFMKQIHFKDITEYSAFLTRNLKNIRGLPHGYCTGGTDCKIKNAAVPVGCVLCGNYIVNKKHLPHWRAMENQALNKLAIYEQATTEQQRPYKLMADSWRITASTARDIIDDIENGNRQAEKVTKS</sequence>
<dbReference type="RefSeq" id="WP_128782627.1">
    <property type="nucleotide sequence ID" value="NZ_RJLM01000001.1"/>
</dbReference>
<dbReference type="Proteomes" id="UP000287563">
    <property type="component" value="Unassembled WGS sequence"/>
</dbReference>
<dbReference type="InterPro" id="IPR011010">
    <property type="entry name" value="DNA_brk_join_enz"/>
</dbReference>
<reference evidence="2 3" key="1">
    <citation type="submission" date="2018-11" db="EMBL/GenBank/DDBJ databases">
        <title>Photobacterium sp. BEI247 sp. nov., a marine bacterium isolated from Yongle Blue Hole in the South China Sea.</title>
        <authorList>
            <person name="Wang X."/>
        </authorList>
    </citation>
    <scope>NUCLEOTIDE SEQUENCE [LARGE SCALE GENOMIC DNA]</scope>
    <source>
        <strain evidence="3">BEI247</strain>
    </source>
</reference>
<accession>A0A3S3QRU8</accession>
<gene>
    <name evidence="2" type="ORF">EDI28_04625</name>
</gene>